<evidence type="ECO:0000256" key="10">
    <source>
        <dbReference type="ARBA" id="ARBA00023186"/>
    </source>
</evidence>
<dbReference type="GO" id="GO:0032977">
    <property type="term" value="F:membrane insertase activity"/>
    <property type="evidence" value="ECO:0007669"/>
    <property type="project" value="InterPro"/>
</dbReference>
<protein>
    <recommendedName>
        <fullName evidence="3">Membrane protein insertase YidC</fullName>
    </recommendedName>
    <alternativeName>
        <fullName evidence="12">Foldase YidC</fullName>
    </alternativeName>
    <alternativeName>
        <fullName evidence="11">Membrane integrase YidC</fullName>
    </alternativeName>
</protein>
<dbReference type="PRINTS" id="PR00701">
    <property type="entry name" value="60KDINNERMP"/>
</dbReference>
<dbReference type="InterPro" id="IPR001708">
    <property type="entry name" value="YidC/ALB3/OXA1/COX18"/>
</dbReference>
<name>A0A520MJH7_9GAMM</name>
<evidence type="ECO:0000256" key="9">
    <source>
        <dbReference type="ARBA" id="ARBA00023136"/>
    </source>
</evidence>
<evidence type="ECO:0000259" key="14">
    <source>
        <dbReference type="Pfam" id="PF14849"/>
    </source>
</evidence>
<gene>
    <name evidence="15" type="ORF">EVA96_01680</name>
</gene>
<keyword evidence="7" id="KW-0653">Protein transport</keyword>
<feature type="transmembrane region" description="Helical" evidence="13">
    <location>
        <begin position="6"/>
        <end position="23"/>
    </location>
</feature>
<keyword evidence="4" id="KW-0813">Transport</keyword>
<keyword evidence="10" id="KW-0143">Chaperone</keyword>
<evidence type="ECO:0000256" key="7">
    <source>
        <dbReference type="ARBA" id="ARBA00022927"/>
    </source>
</evidence>
<comment type="caution">
    <text evidence="15">The sequence shown here is derived from an EMBL/GenBank/DDBJ whole genome shotgun (WGS) entry which is preliminary data.</text>
</comment>
<dbReference type="Pfam" id="PF14849">
    <property type="entry name" value="YidC_periplas"/>
    <property type="match status" value="1"/>
</dbReference>
<evidence type="ECO:0000256" key="11">
    <source>
        <dbReference type="ARBA" id="ARBA00033245"/>
    </source>
</evidence>
<keyword evidence="8 13" id="KW-1133">Transmembrane helix</keyword>
<evidence type="ECO:0000256" key="5">
    <source>
        <dbReference type="ARBA" id="ARBA00022475"/>
    </source>
</evidence>
<evidence type="ECO:0000256" key="12">
    <source>
        <dbReference type="ARBA" id="ARBA00033342"/>
    </source>
</evidence>
<evidence type="ECO:0000256" key="6">
    <source>
        <dbReference type="ARBA" id="ARBA00022692"/>
    </source>
</evidence>
<dbReference type="InterPro" id="IPR028053">
    <property type="entry name" value="Membr_insert_YidC_N"/>
</dbReference>
<organism evidence="15 16">
    <name type="scientific">SAR86 cluster bacterium</name>
    <dbReference type="NCBI Taxonomy" id="2030880"/>
    <lineage>
        <taxon>Bacteria</taxon>
        <taxon>Pseudomonadati</taxon>
        <taxon>Pseudomonadota</taxon>
        <taxon>Gammaproteobacteria</taxon>
        <taxon>SAR86 cluster</taxon>
    </lineage>
</organism>
<dbReference type="Proteomes" id="UP000315782">
    <property type="component" value="Unassembled WGS sequence"/>
</dbReference>
<accession>A0A520MJH7</accession>
<sequence>MNIRKIYVVLIVLLSMGLFYEWTSENRSAVQLKHMELVDVLARDSLYSSGDEYIFLENDLLEIKIAIATGAIVESRLKKYGVENIAGSLGVRVFGSDDRGVFKYYLKTGFTGSSSSKGFSLASYGKDYVELFDVENGFRKRFSFLPASYEVQIEDISERGSGGKAFASMYRTEGMALDLKTNFSDGGMMNSSSYQGVGFNTSSDGYVKSRLSGIDDPVSVSSRSG</sequence>
<keyword evidence="5" id="KW-1003">Cell membrane</keyword>
<evidence type="ECO:0000256" key="2">
    <source>
        <dbReference type="ARBA" id="ARBA00010527"/>
    </source>
</evidence>
<evidence type="ECO:0000256" key="3">
    <source>
        <dbReference type="ARBA" id="ARBA00015325"/>
    </source>
</evidence>
<comment type="subcellular location">
    <subcellularLocation>
        <location evidence="1">Cell membrane</location>
        <topology evidence="1">Multi-pass membrane protein</topology>
    </subcellularLocation>
</comment>
<dbReference type="AlphaFoldDB" id="A0A520MJH7"/>
<dbReference type="GO" id="GO:0015031">
    <property type="term" value="P:protein transport"/>
    <property type="evidence" value="ECO:0007669"/>
    <property type="project" value="UniProtKB-KW"/>
</dbReference>
<evidence type="ECO:0000313" key="16">
    <source>
        <dbReference type="Proteomes" id="UP000315782"/>
    </source>
</evidence>
<evidence type="ECO:0000256" key="13">
    <source>
        <dbReference type="SAM" id="Phobius"/>
    </source>
</evidence>
<evidence type="ECO:0000313" key="15">
    <source>
        <dbReference type="EMBL" id="RZO21396.1"/>
    </source>
</evidence>
<evidence type="ECO:0000256" key="1">
    <source>
        <dbReference type="ARBA" id="ARBA00004651"/>
    </source>
</evidence>
<dbReference type="EMBL" id="SHBI01000005">
    <property type="protein sequence ID" value="RZO21396.1"/>
    <property type="molecule type" value="Genomic_DNA"/>
</dbReference>
<evidence type="ECO:0000256" key="4">
    <source>
        <dbReference type="ARBA" id="ARBA00022448"/>
    </source>
</evidence>
<keyword evidence="9 13" id="KW-0472">Membrane</keyword>
<feature type="domain" description="Membrane insertase YidC N-terminal" evidence="14">
    <location>
        <begin position="56"/>
        <end position="216"/>
    </location>
</feature>
<dbReference type="Gene3D" id="2.70.98.90">
    <property type="match status" value="1"/>
</dbReference>
<evidence type="ECO:0000256" key="8">
    <source>
        <dbReference type="ARBA" id="ARBA00022989"/>
    </source>
</evidence>
<reference evidence="15 16" key="1">
    <citation type="submission" date="2019-02" db="EMBL/GenBank/DDBJ databases">
        <title>Prokaryotic population dynamics and viral predation in marine succession experiment using metagenomics: the confinement effect.</title>
        <authorList>
            <person name="Haro-Moreno J.M."/>
            <person name="Rodriguez-Valera F."/>
            <person name="Lopez-Perez M."/>
        </authorList>
    </citation>
    <scope>NUCLEOTIDE SEQUENCE [LARGE SCALE GENOMIC DNA]</scope>
    <source>
        <strain evidence="15">MED-G163</strain>
    </source>
</reference>
<feature type="non-terminal residue" evidence="15">
    <location>
        <position position="225"/>
    </location>
</feature>
<dbReference type="InterPro" id="IPR038221">
    <property type="entry name" value="YidC_periplasmic_sf"/>
</dbReference>
<comment type="similarity">
    <text evidence="2">Belongs to the OXA1/ALB3/YidC family. Type 1 subfamily.</text>
</comment>
<keyword evidence="6 13" id="KW-0812">Transmembrane</keyword>
<dbReference type="GO" id="GO:0005886">
    <property type="term" value="C:plasma membrane"/>
    <property type="evidence" value="ECO:0007669"/>
    <property type="project" value="UniProtKB-SubCell"/>
</dbReference>
<proteinExistence type="inferred from homology"/>